<accession>A0A1G8D0X3</accession>
<proteinExistence type="predicted"/>
<evidence type="ECO:0000256" key="3">
    <source>
        <dbReference type="ARBA" id="ARBA00022989"/>
    </source>
</evidence>
<feature type="transmembrane region" description="Helical" evidence="6">
    <location>
        <begin position="137"/>
        <end position="155"/>
    </location>
</feature>
<keyword evidence="4 6" id="KW-0472">Membrane</keyword>
<sequence length="158" mass="16529">MTAGGSASSGASPGASPGASSGASQGAFVRTGAAGYRPGRDPLWFARTRTYTLFVLRELTSVFVAWSVVFTMMLVDAVLGGTLPDFAALAARPWMIAINVVALAATVFHAVTFLNLAPKATVVRLDGWRVPAWMIQGGNHSAWAVISAAIAYFVLRTP</sequence>
<reference evidence="7 8" key="1">
    <citation type="submission" date="2016-10" db="EMBL/GenBank/DDBJ databases">
        <authorList>
            <person name="de Groot N.N."/>
        </authorList>
    </citation>
    <scope>NUCLEOTIDE SEQUENCE [LARGE SCALE GENOMIC DNA]</scope>
    <source>
        <strain evidence="7 8">CGMCC 4.6533</strain>
    </source>
</reference>
<protein>
    <submittedName>
        <fullName evidence="7">Fumarate reductase subunit C</fullName>
    </submittedName>
</protein>
<dbReference type="OrthoDB" id="8909678at2"/>
<feature type="transmembrane region" description="Helical" evidence="6">
    <location>
        <begin position="63"/>
        <end position="83"/>
    </location>
</feature>
<evidence type="ECO:0000313" key="7">
    <source>
        <dbReference type="EMBL" id="SDH51009.1"/>
    </source>
</evidence>
<dbReference type="GO" id="GO:0016020">
    <property type="term" value="C:membrane"/>
    <property type="evidence" value="ECO:0007669"/>
    <property type="project" value="InterPro"/>
</dbReference>
<dbReference type="InterPro" id="IPR034804">
    <property type="entry name" value="SQR/QFR_C/D"/>
</dbReference>
<dbReference type="RefSeq" id="WP_090929933.1">
    <property type="nucleotide sequence ID" value="NZ_FNDJ01000002.1"/>
</dbReference>
<evidence type="ECO:0000256" key="5">
    <source>
        <dbReference type="SAM" id="MobiDB-lite"/>
    </source>
</evidence>
<evidence type="ECO:0000256" key="6">
    <source>
        <dbReference type="SAM" id="Phobius"/>
    </source>
</evidence>
<name>A0A1G8D0X3_9ACTN</name>
<organism evidence="7 8">
    <name type="scientific">Nonomuraea jiangxiensis</name>
    <dbReference type="NCBI Taxonomy" id="633440"/>
    <lineage>
        <taxon>Bacteria</taxon>
        <taxon>Bacillati</taxon>
        <taxon>Actinomycetota</taxon>
        <taxon>Actinomycetes</taxon>
        <taxon>Streptosporangiales</taxon>
        <taxon>Streptosporangiaceae</taxon>
        <taxon>Nonomuraea</taxon>
    </lineage>
</organism>
<feature type="transmembrane region" description="Helical" evidence="6">
    <location>
        <begin position="95"/>
        <end position="117"/>
    </location>
</feature>
<feature type="region of interest" description="Disordered" evidence="5">
    <location>
        <begin position="1"/>
        <end position="23"/>
    </location>
</feature>
<evidence type="ECO:0000256" key="1">
    <source>
        <dbReference type="ARBA" id="ARBA00022475"/>
    </source>
</evidence>
<keyword evidence="2 6" id="KW-0812">Transmembrane</keyword>
<dbReference type="Proteomes" id="UP000199202">
    <property type="component" value="Unassembled WGS sequence"/>
</dbReference>
<gene>
    <name evidence="7" type="ORF">SAMN05421869_102433</name>
</gene>
<dbReference type="InterPro" id="IPR003510">
    <property type="entry name" value="Fumarate_red_C"/>
</dbReference>
<dbReference type="Pfam" id="PF02300">
    <property type="entry name" value="Fumarate_red_C"/>
    <property type="match status" value="1"/>
</dbReference>
<keyword evidence="1" id="KW-1003">Cell membrane</keyword>
<keyword evidence="3 6" id="KW-1133">Transmembrane helix</keyword>
<evidence type="ECO:0000256" key="4">
    <source>
        <dbReference type="ARBA" id="ARBA00023136"/>
    </source>
</evidence>
<dbReference type="SUPFAM" id="SSF81343">
    <property type="entry name" value="Fumarate reductase respiratory complex transmembrane subunits"/>
    <property type="match status" value="1"/>
</dbReference>
<dbReference type="STRING" id="633440.SAMN05421869_102433"/>
<evidence type="ECO:0000256" key="2">
    <source>
        <dbReference type="ARBA" id="ARBA00022692"/>
    </source>
</evidence>
<evidence type="ECO:0000313" key="8">
    <source>
        <dbReference type="Proteomes" id="UP000199202"/>
    </source>
</evidence>
<dbReference type="EMBL" id="FNDJ01000002">
    <property type="protein sequence ID" value="SDH51009.1"/>
    <property type="molecule type" value="Genomic_DNA"/>
</dbReference>
<keyword evidence="8" id="KW-1185">Reference proteome</keyword>
<dbReference type="AlphaFoldDB" id="A0A1G8D0X3"/>
<dbReference type="Gene3D" id="1.20.1300.10">
    <property type="entry name" value="Fumarate reductase/succinate dehydrogenase, transmembrane subunit"/>
    <property type="match status" value="1"/>
</dbReference>